<evidence type="ECO:0000259" key="9">
    <source>
        <dbReference type="PROSITE" id="PS51186"/>
    </source>
</evidence>
<feature type="domain" description="N-acetyltransferase" evidence="9">
    <location>
        <begin position="280"/>
        <end position="408"/>
    </location>
</feature>
<dbReference type="Proteomes" id="UP000216752">
    <property type="component" value="Chromosome"/>
</dbReference>
<dbReference type="NCBIfam" id="NF008823">
    <property type="entry name" value="PRK11873.1"/>
    <property type="match status" value="1"/>
</dbReference>
<sequence length="423" mass="45434">MSDTIREVVRNKYAKAITGRKGCCGGAGSSCCDTSLSKATQKITGNLYSEAEVQGLPADMIATSFGCGNPTALAELYPGEIVLDLGSGAGLDVLLSAKRVGPYGKAYGLDMTDEMLEEARQNQKKSGIANVEFLKGHIEDIPLPDNSVDVIISNCVINLSADKDKVLKECFRVLKPGGRVAVSDIVLKKALPLKVQQDLIAWAGCIAGALRDTEYQGKLANVGFGNIEVQVTRVYDVTDVGVEVFSHLSKAELAQVEGAVVSAFIRAHKPKVTAVNGVDYEIRQATANDLTKVQELLVSAELPTAGVENNMIHFLLATSKSNELLAVIGMERSGANGLLRSLVTDPNFCKRGIAAELVRAALAVARKQGVKRLYLMTQTAEKYMQKFGFKIIERQEIPEDLLKQSELNTACPTCSTCMSSEVV</sequence>
<comment type="similarity">
    <text evidence="3">Belongs to the methyltransferase superfamily. Arsenite methyltransferase family.</text>
</comment>
<dbReference type="InterPro" id="IPR016181">
    <property type="entry name" value="Acyl_CoA_acyltransferase"/>
</dbReference>
<gene>
    <name evidence="10" type="primary">coq5_8</name>
    <name evidence="10" type="ORF">SPSIL_040890</name>
</gene>
<organism evidence="10 11">
    <name type="scientific">Sporomusa silvacetica DSM 10669</name>
    <dbReference type="NCBI Taxonomy" id="1123289"/>
    <lineage>
        <taxon>Bacteria</taxon>
        <taxon>Bacillati</taxon>
        <taxon>Bacillota</taxon>
        <taxon>Negativicutes</taxon>
        <taxon>Selenomonadales</taxon>
        <taxon>Sporomusaceae</taxon>
        <taxon>Sporomusa</taxon>
    </lineage>
</organism>
<keyword evidence="11" id="KW-1185">Reference proteome</keyword>
<dbReference type="InterPro" id="IPR026669">
    <property type="entry name" value="Arsenite_MeTrfase-like"/>
</dbReference>
<name>A0ABZ3IQ88_9FIRM</name>
<protein>
    <recommendedName>
        <fullName evidence="5">Arsenite methyltransferase</fullName>
        <ecNumber evidence="4">2.1.1.137</ecNumber>
    </recommendedName>
</protein>
<dbReference type="EC" id="2.1.1.137" evidence="4"/>
<dbReference type="RefSeq" id="WP_094602975.1">
    <property type="nucleotide sequence ID" value="NZ_CP155573.1"/>
</dbReference>
<dbReference type="GO" id="GO:0032259">
    <property type="term" value="P:methylation"/>
    <property type="evidence" value="ECO:0007669"/>
    <property type="project" value="UniProtKB-KW"/>
</dbReference>
<evidence type="ECO:0000256" key="6">
    <source>
        <dbReference type="ARBA" id="ARBA00047941"/>
    </source>
</evidence>
<evidence type="ECO:0000313" key="11">
    <source>
        <dbReference type="Proteomes" id="UP000216752"/>
    </source>
</evidence>
<evidence type="ECO:0000256" key="7">
    <source>
        <dbReference type="ARBA" id="ARBA00047943"/>
    </source>
</evidence>
<keyword evidence="1 10" id="KW-0808">Transferase</keyword>
<reference evidence="10" key="1">
    <citation type="submission" date="2024-05" db="EMBL/GenBank/DDBJ databases">
        <title>Isolation and characterization of Sporomusa carbonis sp. nov., a carboxydotrophic hydrogenogen in the genus of Sporomusa isolated from a charcoal burning pile.</title>
        <authorList>
            <person name="Boeer T."/>
            <person name="Rosenbaum F."/>
            <person name="Eysell L."/>
            <person name="Mueller V."/>
            <person name="Daniel R."/>
            <person name="Poehlein A."/>
        </authorList>
    </citation>
    <scope>NUCLEOTIDE SEQUENCE [LARGE SCALE GENOMIC DNA]</scope>
    <source>
        <strain evidence="10">DSM 10669</strain>
    </source>
</reference>
<evidence type="ECO:0000256" key="8">
    <source>
        <dbReference type="ARBA" id="ARBA00048428"/>
    </source>
</evidence>
<dbReference type="Gene3D" id="3.40.50.150">
    <property type="entry name" value="Vaccinia Virus protein VP39"/>
    <property type="match status" value="1"/>
</dbReference>
<dbReference type="CDD" id="cd02440">
    <property type="entry name" value="AdoMet_MTases"/>
    <property type="match status" value="1"/>
</dbReference>
<dbReference type="PANTHER" id="PTHR43675">
    <property type="entry name" value="ARSENITE METHYLTRANSFERASE"/>
    <property type="match status" value="1"/>
</dbReference>
<comment type="catalytic activity">
    <reaction evidence="8">
        <text>arsenic triglutathione + 3 [thioredoxin]-dithiol + 3 S-adenosyl-L-methionine = trimethylarsine + 3 [thioredoxin]-disulfide + 3 glutathione + 3 S-adenosyl-L-homocysteine + 3 H(+)</text>
        <dbReference type="Rhea" id="RHEA:69432"/>
        <dbReference type="Rhea" id="RHEA-COMP:10698"/>
        <dbReference type="Rhea" id="RHEA-COMP:10700"/>
        <dbReference type="ChEBI" id="CHEBI:15378"/>
        <dbReference type="ChEBI" id="CHEBI:27130"/>
        <dbReference type="ChEBI" id="CHEBI:29950"/>
        <dbReference type="ChEBI" id="CHEBI:50058"/>
        <dbReference type="ChEBI" id="CHEBI:57856"/>
        <dbReference type="ChEBI" id="CHEBI:57925"/>
        <dbReference type="ChEBI" id="CHEBI:59789"/>
        <dbReference type="ChEBI" id="CHEBI:183640"/>
        <dbReference type="EC" id="2.1.1.137"/>
    </reaction>
</comment>
<dbReference type="Gene3D" id="3.40.630.30">
    <property type="match status" value="1"/>
</dbReference>
<dbReference type="InterPro" id="IPR000182">
    <property type="entry name" value="GNAT_dom"/>
</dbReference>
<dbReference type="Pfam" id="PF13847">
    <property type="entry name" value="Methyltransf_31"/>
    <property type="match status" value="1"/>
</dbReference>
<comment type="catalytic activity">
    <reaction evidence="6">
        <text>arsenic triglutathione + [thioredoxin]-dithiol + S-adenosyl-L-methionine + 2 H2O = methylarsonous acid + [thioredoxin]-disulfide + 3 glutathione + S-adenosyl-L-homocysteine + H(+)</text>
        <dbReference type="Rhea" id="RHEA:69460"/>
        <dbReference type="Rhea" id="RHEA-COMP:10698"/>
        <dbReference type="Rhea" id="RHEA-COMP:10700"/>
        <dbReference type="ChEBI" id="CHEBI:15377"/>
        <dbReference type="ChEBI" id="CHEBI:15378"/>
        <dbReference type="ChEBI" id="CHEBI:17826"/>
        <dbReference type="ChEBI" id="CHEBI:29950"/>
        <dbReference type="ChEBI" id="CHEBI:50058"/>
        <dbReference type="ChEBI" id="CHEBI:57856"/>
        <dbReference type="ChEBI" id="CHEBI:57925"/>
        <dbReference type="ChEBI" id="CHEBI:59789"/>
        <dbReference type="ChEBI" id="CHEBI:183640"/>
        <dbReference type="EC" id="2.1.1.137"/>
    </reaction>
</comment>
<accession>A0ABZ3IQ88</accession>
<dbReference type="Pfam" id="PF00583">
    <property type="entry name" value="Acetyltransf_1"/>
    <property type="match status" value="1"/>
</dbReference>
<dbReference type="GO" id="GO:0043770">
    <property type="term" value="F:demethylmenaquinone methyltransferase activity"/>
    <property type="evidence" value="ECO:0007669"/>
    <property type="project" value="UniProtKB-EC"/>
</dbReference>
<dbReference type="SUPFAM" id="SSF55729">
    <property type="entry name" value="Acyl-CoA N-acyltransferases (Nat)"/>
    <property type="match status" value="1"/>
</dbReference>
<proteinExistence type="inferred from homology"/>
<dbReference type="CDD" id="cd04301">
    <property type="entry name" value="NAT_SF"/>
    <property type="match status" value="1"/>
</dbReference>
<evidence type="ECO:0000256" key="4">
    <source>
        <dbReference type="ARBA" id="ARBA00034521"/>
    </source>
</evidence>
<dbReference type="EMBL" id="CP155573">
    <property type="protein sequence ID" value="XFO67870.1"/>
    <property type="molecule type" value="Genomic_DNA"/>
</dbReference>
<keyword evidence="2" id="KW-0949">S-adenosyl-L-methionine</keyword>
<dbReference type="PANTHER" id="PTHR43675:SF8">
    <property type="entry name" value="ARSENITE METHYLTRANSFERASE"/>
    <property type="match status" value="1"/>
</dbReference>
<keyword evidence="10" id="KW-0489">Methyltransferase</keyword>
<evidence type="ECO:0000313" key="10">
    <source>
        <dbReference type="EMBL" id="XFO67870.1"/>
    </source>
</evidence>
<evidence type="ECO:0000256" key="5">
    <source>
        <dbReference type="ARBA" id="ARBA00034545"/>
    </source>
</evidence>
<dbReference type="InterPro" id="IPR029063">
    <property type="entry name" value="SAM-dependent_MTases_sf"/>
</dbReference>
<dbReference type="NCBIfam" id="NF040501">
    <property type="entry name" value="resist_ArsN2"/>
    <property type="match status" value="1"/>
</dbReference>
<evidence type="ECO:0000256" key="3">
    <source>
        <dbReference type="ARBA" id="ARBA00034487"/>
    </source>
</evidence>
<dbReference type="SUPFAM" id="SSF53335">
    <property type="entry name" value="S-adenosyl-L-methionine-dependent methyltransferases"/>
    <property type="match status" value="1"/>
</dbReference>
<dbReference type="InterPro" id="IPR025714">
    <property type="entry name" value="Methyltranfer_dom"/>
</dbReference>
<evidence type="ECO:0000256" key="1">
    <source>
        <dbReference type="ARBA" id="ARBA00022679"/>
    </source>
</evidence>
<comment type="catalytic activity">
    <reaction evidence="7">
        <text>arsenic triglutathione + 2 [thioredoxin]-dithiol + 2 S-adenosyl-L-methionine + H2O = dimethylarsinous acid + 2 [thioredoxin]-disulfide + 3 glutathione + 2 S-adenosyl-L-homocysteine + 2 H(+)</text>
        <dbReference type="Rhea" id="RHEA:69464"/>
        <dbReference type="Rhea" id="RHEA-COMP:10698"/>
        <dbReference type="Rhea" id="RHEA-COMP:10700"/>
        <dbReference type="ChEBI" id="CHEBI:15377"/>
        <dbReference type="ChEBI" id="CHEBI:15378"/>
        <dbReference type="ChEBI" id="CHEBI:23808"/>
        <dbReference type="ChEBI" id="CHEBI:29950"/>
        <dbReference type="ChEBI" id="CHEBI:50058"/>
        <dbReference type="ChEBI" id="CHEBI:57856"/>
        <dbReference type="ChEBI" id="CHEBI:57925"/>
        <dbReference type="ChEBI" id="CHEBI:59789"/>
        <dbReference type="ChEBI" id="CHEBI:183640"/>
        <dbReference type="EC" id="2.1.1.137"/>
    </reaction>
</comment>
<dbReference type="PROSITE" id="PS51186">
    <property type="entry name" value="GNAT"/>
    <property type="match status" value="1"/>
</dbReference>
<evidence type="ECO:0000256" key="2">
    <source>
        <dbReference type="ARBA" id="ARBA00022691"/>
    </source>
</evidence>